<dbReference type="PANTHER" id="PTHR10502:SF177">
    <property type="entry name" value="ANNEXIN B10"/>
    <property type="match status" value="1"/>
</dbReference>
<dbReference type="FunFam" id="1.10.220.10:FF:000001">
    <property type="entry name" value="Annexin"/>
    <property type="match status" value="1"/>
</dbReference>
<accession>A0A1S4E9R1</accession>
<dbReference type="GO" id="GO:0012506">
    <property type="term" value="C:vesicle membrane"/>
    <property type="evidence" value="ECO:0007669"/>
    <property type="project" value="TreeGrafter"/>
</dbReference>
<dbReference type="Pfam" id="PF00191">
    <property type="entry name" value="Annexin"/>
    <property type="match status" value="4"/>
</dbReference>
<dbReference type="PaxDb" id="121845-A0A1S4E9R1"/>
<dbReference type="KEGG" id="dci:103507710"/>
<dbReference type="PROSITE" id="PS51897">
    <property type="entry name" value="ANNEXIN_2"/>
    <property type="match status" value="4"/>
</dbReference>
<dbReference type="RefSeq" id="XP_017298940.1">
    <property type="nucleotide sequence ID" value="XM_017443451.2"/>
</dbReference>
<proteinExistence type="inferred from homology"/>
<keyword evidence="2 6" id="KW-0677">Repeat</keyword>
<dbReference type="InterPro" id="IPR018252">
    <property type="entry name" value="Annexin_repeat_CS"/>
</dbReference>
<evidence type="ECO:0000256" key="5">
    <source>
        <dbReference type="ARBA" id="ARBA00023302"/>
    </source>
</evidence>
<keyword evidence="5 6" id="KW-0111">Calcium/phospholipid-binding</keyword>
<dbReference type="Proteomes" id="UP000079169">
    <property type="component" value="Unplaced"/>
</dbReference>
<evidence type="ECO:0000256" key="3">
    <source>
        <dbReference type="ARBA" id="ARBA00022837"/>
    </source>
</evidence>
<dbReference type="STRING" id="121845.A0A1S4E9R1"/>
<dbReference type="PRINTS" id="PR00196">
    <property type="entry name" value="ANNEXIN"/>
</dbReference>
<dbReference type="Gene3D" id="1.10.220.10">
    <property type="entry name" value="Annexin"/>
    <property type="match status" value="4"/>
</dbReference>
<evidence type="ECO:0000313" key="7">
    <source>
        <dbReference type="Proteomes" id="UP000079169"/>
    </source>
</evidence>
<dbReference type="AlphaFoldDB" id="A0A1S4E9R1"/>
<evidence type="ECO:0000256" key="1">
    <source>
        <dbReference type="ARBA" id="ARBA00007831"/>
    </source>
</evidence>
<comment type="domain">
    <text evidence="6">A pair of annexin repeats may form one binding site for calcium and phospholipid.</text>
</comment>
<keyword evidence="7" id="KW-1185">Reference proteome</keyword>
<comment type="similarity">
    <text evidence="1 6">Belongs to the annexin family.</text>
</comment>
<dbReference type="OMA" id="RCETELV"/>
<organism evidence="7 8">
    <name type="scientific">Diaphorina citri</name>
    <name type="common">Asian citrus psyllid</name>
    <dbReference type="NCBI Taxonomy" id="121845"/>
    <lineage>
        <taxon>Eukaryota</taxon>
        <taxon>Metazoa</taxon>
        <taxon>Ecdysozoa</taxon>
        <taxon>Arthropoda</taxon>
        <taxon>Hexapoda</taxon>
        <taxon>Insecta</taxon>
        <taxon>Pterygota</taxon>
        <taxon>Neoptera</taxon>
        <taxon>Paraneoptera</taxon>
        <taxon>Hemiptera</taxon>
        <taxon>Sternorrhyncha</taxon>
        <taxon>Psylloidea</taxon>
        <taxon>Psyllidae</taxon>
        <taxon>Diaphorininae</taxon>
        <taxon>Diaphorina</taxon>
    </lineage>
</organism>
<keyword evidence="4 6" id="KW-0041">Annexin</keyword>
<dbReference type="PROSITE" id="PS00223">
    <property type="entry name" value="ANNEXIN_1"/>
    <property type="match status" value="2"/>
</dbReference>
<dbReference type="FunFam" id="1.10.220.10:FF:000005">
    <property type="entry name" value="Annexin"/>
    <property type="match status" value="1"/>
</dbReference>
<evidence type="ECO:0000256" key="4">
    <source>
        <dbReference type="ARBA" id="ARBA00023216"/>
    </source>
</evidence>
<evidence type="ECO:0000256" key="2">
    <source>
        <dbReference type="ARBA" id="ARBA00022737"/>
    </source>
</evidence>
<dbReference type="InterPro" id="IPR037104">
    <property type="entry name" value="Annexin_sf"/>
</dbReference>
<dbReference type="GO" id="GO:0005509">
    <property type="term" value="F:calcium ion binding"/>
    <property type="evidence" value="ECO:0007669"/>
    <property type="project" value="InterPro"/>
</dbReference>
<dbReference type="GO" id="GO:0001786">
    <property type="term" value="F:phosphatidylserine binding"/>
    <property type="evidence" value="ECO:0007669"/>
    <property type="project" value="TreeGrafter"/>
</dbReference>
<dbReference type="SMART" id="SM00335">
    <property type="entry name" value="ANX"/>
    <property type="match status" value="4"/>
</dbReference>
<name>A0A1S4E9R1_DIACI</name>
<dbReference type="FunFam" id="1.10.220.10:FF:000002">
    <property type="entry name" value="Annexin"/>
    <property type="match status" value="1"/>
</dbReference>
<reference evidence="8" key="1">
    <citation type="submission" date="2025-08" db="UniProtKB">
        <authorList>
            <consortium name="RefSeq"/>
        </authorList>
    </citation>
    <scope>IDENTIFICATION</scope>
</reference>
<keyword evidence="3 6" id="KW-0106">Calcium</keyword>
<sequence>MKGLGTNETVIRQILTRRTNKQRLEILEKYPIELNRDLLSDLKSELSGDFEDLVKALMKSPVDFMCSEIHRALTGLMFDANTLTEILVTKTNAEIKEIVQNYETLYKRPLVEHALDVTKGDYRRLVTLILTGTRDPPGKVNPEKAKELSKELYIAGEGKLGTDEAEFVKVFGHQSYEQLALVFESYKVEKGRTIEQALKAELSGELLDLTLAIVECIHNPVSYFAKQLYRAMKGLGTDKQTLIRIIVSRSEIDLGNIKKEYERLFNKTLESHVKSETSGDFKRALINLIRGNEEPITPETK</sequence>
<dbReference type="GeneID" id="103507710"/>
<dbReference type="GO" id="GO:0005737">
    <property type="term" value="C:cytoplasm"/>
    <property type="evidence" value="ECO:0007669"/>
    <property type="project" value="TreeGrafter"/>
</dbReference>
<protein>
    <recommendedName>
        <fullName evidence="6">Annexin</fullName>
    </recommendedName>
</protein>
<evidence type="ECO:0000313" key="8">
    <source>
        <dbReference type="RefSeq" id="XP_017298940.1"/>
    </source>
</evidence>
<evidence type="ECO:0000256" key="6">
    <source>
        <dbReference type="RuleBase" id="RU003540"/>
    </source>
</evidence>
<dbReference type="SUPFAM" id="SSF47874">
    <property type="entry name" value="Annexin"/>
    <property type="match status" value="1"/>
</dbReference>
<dbReference type="InterPro" id="IPR001464">
    <property type="entry name" value="Annexin"/>
</dbReference>
<dbReference type="GO" id="GO:0005886">
    <property type="term" value="C:plasma membrane"/>
    <property type="evidence" value="ECO:0007669"/>
    <property type="project" value="TreeGrafter"/>
</dbReference>
<dbReference type="InterPro" id="IPR018502">
    <property type="entry name" value="Annexin_repeat"/>
</dbReference>
<dbReference type="GO" id="GO:0005544">
    <property type="term" value="F:calcium-dependent phospholipid binding"/>
    <property type="evidence" value="ECO:0007669"/>
    <property type="project" value="UniProtKB-KW"/>
</dbReference>
<dbReference type="GO" id="GO:0005634">
    <property type="term" value="C:nucleus"/>
    <property type="evidence" value="ECO:0007669"/>
    <property type="project" value="TreeGrafter"/>
</dbReference>
<gene>
    <name evidence="8" type="primary">LOC103507710</name>
</gene>
<dbReference type="PANTHER" id="PTHR10502">
    <property type="entry name" value="ANNEXIN"/>
    <property type="match status" value="1"/>
</dbReference>